<comment type="caution">
    <text evidence="1">The sequence shown here is derived from an EMBL/GenBank/DDBJ whole genome shotgun (WGS) entry which is preliminary data.</text>
</comment>
<gene>
    <name evidence="1" type="ORF">M9H77_10998</name>
</gene>
<organism evidence="1 2">
    <name type="scientific">Catharanthus roseus</name>
    <name type="common">Madagascar periwinkle</name>
    <name type="synonym">Vinca rosea</name>
    <dbReference type="NCBI Taxonomy" id="4058"/>
    <lineage>
        <taxon>Eukaryota</taxon>
        <taxon>Viridiplantae</taxon>
        <taxon>Streptophyta</taxon>
        <taxon>Embryophyta</taxon>
        <taxon>Tracheophyta</taxon>
        <taxon>Spermatophyta</taxon>
        <taxon>Magnoliopsida</taxon>
        <taxon>eudicotyledons</taxon>
        <taxon>Gunneridae</taxon>
        <taxon>Pentapetalae</taxon>
        <taxon>asterids</taxon>
        <taxon>lamiids</taxon>
        <taxon>Gentianales</taxon>
        <taxon>Apocynaceae</taxon>
        <taxon>Rauvolfioideae</taxon>
        <taxon>Vinceae</taxon>
        <taxon>Catharanthinae</taxon>
        <taxon>Catharanthus</taxon>
    </lineage>
</organism>
<name>A0ACC0BDA6_CATRO</name>
<dbReference type="Proteomes" id="UP001060085">
    <property type="component" value="Linkage Group LG03"/>
</dbReference>
<evidence type="ECO:0000313" key="1">
    <source>
        <dbReference type="EMBL" id="KAI5670634.1"/>
    </source>
</evidence>
<reference evidence="2" key="1">
    <citation type="journal article" date="2023" name="Nat. Plants">
        <title>Single-cell RNA sequencing provides a high-resolution roadmap for understanding the multicellular compartmentation of specialized metabolism.</title>
        <authorList>
            <person name="Sun S."/>
            <person name="Shen X."/>
            <person name="Li Y."/>
            <person name="Li Y."/>
            <person name="Wang S."/>
            <person name="Li R."/>
            <person name="Zhang H."/>
            <person name="Shen G."/>
            <person name="Guo B."/>
            <person name="Wei J."/>
            <person name="Xu J."/>
            <person name="St-Pierre B."/>
            <person name="Chen S."/>
            <person name="Sun C."/>
        </authorList>
    </citation>
    <scope>NUCLEOTIDE SEQUENCE [LARGE SCALE GENOMIC DNA]</scope>
</reference>
<evidence type="ECO:0000313" key="2">
    <source>
        <dbReference type="Proteomes" id="UP001060085"/>
    </source>
</evidence>
<accession>A0ACC0BDA6</accession>
<keyword evidence="2" id="KW-1185">Reference proteome</keyword>
<dbReference type="EMBL" id="CM044703">
    <property type="protein sequence ID" value="KAI5670634.1"/>
    <property type="molecule type" value="Genomic_DNA"/>
</dbReference>
<protein>
    <submittedName>
        <fullName evidence="1">Uncharacterized protein</fullName>
    </submittedName>
</protein>
<proteinExistence type="predicted"/>
<sequence>MASDLELVPVTSQKHDPAWKHCQMYKNGERIQLKCLYCGKIFKGGGIHRIKEHLAGQKGNASSCLRVQPDVRLLMQESLNGVVMRKRKKQKLADEIINYNVGSVSEIDTLADNNHCDLNTEVNLLPAPDALDHNTDLFVDSEEGLGIKVSSGRKKKGRVRKASSFLNPNAIVASTNAIIASKKVNNHVHMAIGQFLFDAGIPLDAVNSVYFQPMIDAIASQGPGVSGPSYHDLRSWILKSTVQEVRNDIDQCAGSWGKTGCSILVDEWVSEKGKTLLIFLVYCSEGTIFLRSVDMSDLINSVDSLYNLFKAVVEEVGVRNVLQVITTNEEQYVAAGKRLTDTYPSLFWTPCASQCIDLMLKDIRKIESVHAILEQAKAISRFIYNHNVVLNMMRQKTFGVDLVDLGVTQSATDFMTLKRMVDIKTNLHSTFTSEEWMESPYSKKPEAFTVLDYITDQSFWAACASIIRIMDPLLRLLRVVGSEKRPAMGYVYAGLYRAKETIKKEFVHKKDYSIYWDIIDHRWEQLQRHPLHCAGFYLNPKFYYSSECNIDHIRSCVLDCIEKFIPDPKIQDKVTKELMSYCESAGDFGRKMALRARETSLPGTSLLKCSSWFRFYHLISLFQVAMLLPCQSS</sequence>